<reference evidence="3 4" key="1">
    <citation type="journal article" date="2008" name="Int. J. Syst. Evol. Microbiol.">
        <title>Description of Roseateles aquatilis sp. nov. and Roseateles terrae sp. nov., in the class Betaproteobacteria, and emended description of the genus Roseateles.</title>
        <authorList>
            <person name="Gomila M."/>
            <person name="Bowien B."/>
            <person name="Falsen E."/>
            <person name="Moore E.R."/>
            <person name="Lalucat J."/>
        </authorList>
    </citation>
    <scope>NUCLEOTIDE SEQUENCE [LARGE SCALE GENOMIC DNA]</scope>
    <source>
        <strain evidence="3 4">CCUG 48205</strain>
    </source>
</reference>
<comment type="caution">
    <text evidence="3">The sequence shown here is derived from an EMBL/GenBank/DDBJ whole genome shotgun (WGS) entry which is preliminary data.</text>
</comment>
<dbReference type="InterPro" id="IPR029058">
    <property type="entry name" value="AB_hydrolase_fold"/>
</dbReference>
<sequence length="306" mass="33064">MSPFPGLNGMLPKSGRPFRIHDKGSRAPLVMCHAIAGTVFFYYHLQRTGLLQGPLHAIQACGLEDGEEPMGTVQALAARNLQVIAQEQDLESVHLGGYSFGCIVALEMARQLEAAGLTPRPLILLAPSPPTQVTDQTPDAERSAIVEAQTASLLKTALRGMDRLVPRRYKDRLSHLYRTHLQAYHAHRPSAVNCEIAAFVPLGERADSRAAVIDHWRGLSHTRCSVHDAGGDHKTMLRAPHTAPLVRAFESVLREAAEARHAMAAPDAPAPIPALPRRRGAATVSSPAMQGMAPGLAHSARLDEND</sequence>
<dbReference type="Proteomes" id="UP000197468">
    <property type="component" value="Unassembled WGS sequence"/>
</dbReference>
<feature type="region of interest" description="Disordered" evidence="1">
    <location>
        <begin position="263"/>
        <end position="306"/>
    </location>
</feature>
<dbReference type="SUPFAM" id="SSF53474">
    <property type="entry name" value="alpha/beta-Hydrolases"/>
    <property type="match status" value="1"/>
</dbReference>
<gene>
    <name evidence="3" type="ORF">CDN99_10710</name>
</gene>
<proteinExistence type="predicted"/>
<dbReference type="AlphaFoldDB" id="A0A246JDL3"/>
<protein>
    <recommendedName>
        <fullName evidence="2">Thioesterase domain-containing protein</fullName>
    </recommendedName>
</protein>
<dbReference type="EMBL" id="NIOF01000004">
    <property type="protein sequence ID" value="OWQ90660.1"/>
    <property type="molecule type" value="Genomic_DNA"/>
</dbReference>
<evidence type="ECO:0000313" key="4">
    <source>
        <dbReference type="Proteomes" id="UP000197468"/>
    </source>
</evidence>
<evidence type="ECO:0000259" key="2">
    <source>
        <dbReference type="Pfam" id="PF00975"/>
    </source>
</evidence>
<evidence type="ECO:0000256" key="1">
    <source>
        <dbReference type="SAM" id="MobiDB-lite"/>
    </source>
</evidence>
<dbReference type="Pfam" id="PF00975">
    <property type="entry name" value="Thioesterase"/>
    <property type="match status" value="1"/>
</dbReference>
<accession>A0A246JDL3</accession>
<feature type="domain" description="Thioesterase" evidence="2">
    <location>
        <begin position="28"/>
        <end position="247"/>
    </location>
</feature>
<dbReference type="Gene3D" id="3.40.50.1820">
    <property type="entry name" value="alpha/beta hydrolase"/>
    <property type="match status" value="1"/>
</dbReference>
<dbReference type="InterPro" id="IPR001031">
    <property type="entry name" value="Thioesterase"/>
</dbReference>
<keyword evidence="4" id="KW-1185">Reference proteome</keyword>
<name>A0A246JDL3_9BURK</name>
<evidence type="ECO:0000313" key="3">
    <source>
        <dbReference type="EMBL" id="OWQ90660.1"/>
    </source>
</evidence>
<organism evidence="3 4">
    <name type="scientific">Roseateles aquatilis</name>
    <dbReference type="NCBI Taxonomy" id="431061"/>
    <lineage>
        <taxon>Bacteria</taxon>
        <taxon>Pseudomonadati</taxon>
        <taxon>Pseudomonadota</taxon>
        <taxon>Betaproteobacteria</taxon>
        <taxon>Burkholderiales</taxon>
        <taxon>Sphaerotilaceae</taxon>
        <taxon>Roseateles</taxon>
    </lineage>
</organism>